<dbReference type="OrthoDB" id="25887at2759"/>
<dbReference type="Pfam" id="PF08059">
    <property type="entry name" value="SEP"/>
    <property type="match status" value="1"/>
</dbReference>
<dbReference type="SUPFAM" id="SSF102848">
    <property type="entry name" value="NSFL1 (p97 ATPase) cofactor p47, SEP domain"/>
    <property type="match status" value="1"/>
</dbReference>
<comment type="caution">
    <text evidence="5">The sequence shown here is derived from an EMBL/GenBank/DDBJ whole genome shotgun (WGS) entry which is preliminary data.</text>
</comment>
<dbReference type="Gene3D" id="3.10.20.90">
    <property type="entry name" value="Phosphatidylinositol 3-kinase Catalytic Subunit, Chain A, domain 1"/>
    <property type="match status" value="1"/>
</dbReference>
<feature type="compositionally biased region" description="Low complexity" evidence="2">
    <location>
        <begin position="326"/>
        <end position="337"/>
    </location>
</feature>
<evidence type="ECO:0000259" key="4">
    <source>
        <dbReference type="PROSITE" id="PS51399"/>
    </source>
</evidence>
<dbReference type="InterPro" id="IPR036241">
    <property type="entry name" value="NSFL1C_SEP_dom_sf"/>
</dbReference>
<feature type="compositionally biased region" description="Low complexity" evidence="2">
    <location>
        <begin position="200"/>
        <end position="215"/>
    </location>
</feature>
<dbReference type="GO" id="GO:0007030">
    <property type="term" value="P:Golgi organization"/>
    <property type="evidence" value="ECO:0007669"/>
    <property type="project" value="TreeGrafter"/>
</dbReference>
<evidence type="ECO:0000256" key="2">
    <source>
        <dbReference type="SAM" id="MobiDB-lite"/>
    </source>
</evidence>
<evidence type="ECO:0000313" key="5">
    <source>
        <dbReference type="EMBL" id="TKA24588.1"/>
    </source>
</evidence>
<dbReference type="GO" id="GO:0061025">
    <property type="term" value="P:membrane fusion"/>
    <property type="evidence" value="ECO:0007669"/>
    <property type="project" value="TreeGrafter"/>
</dbReference>
<dbReference type="InterPro" id="IPR001012">
    <property type="entry name" value="UBX_dom"/>
</dbReference>
<keyword evidence="1" id="KW-0833">Ubl conjugation pathway</keyword>
<keyword evidence="6" id="KW-1185">Reference proteome</keyword>
<sequence length="423" mass="44834">MEDAEKLSQFAAITGANESTAQGALQAANGNLEQAISLYFTQQEDNTTATATNAEDEDEPASSSPSPPRPSTLSGQPLSNPTGQRRPPGQRPKQMTLGDLQRENAESDDEEERDRYAGGEKSGLAVENPNQGRGGAAAGAGGASDHFKNIMNQARQNRDRPGGDDDEAEERQPPPRTSAFAGRAQTLGGEGEESRVVQDPTARTQGPAAAAGGRQRLPRVTRTMHLWADGVSIDDGPLHRFDDPANQDIMAQINQGRAPLSLLDVQPDQEVDLNLDPHQGENYVQPKKKYKPFGGSGQRLGSPTPAAGGPSSAAAAPVPSAPQPPTSTTSQASAAPQMTVDDAQPSIQLQIRLGDGTRLSSRFNTTHTIGDVYEFVSRASAASAARPWALMTTFPSKELEDKSLALGEIADFKRGGVVVQKWK</sequence>
<proteinExistence type="predicted"/>
<dbReference type="Proteomes" id="UP000308549">
    <property type="component" value="Unassembled WGS sequence"/>
</dbReference>
<dbReference type="AlphaFoldDB" id="A0A4U0TR46"/>
<dbReference type="Pfam" id="PF00789">
    <property type="entry name" value="UBX"/>
    <property type="match status" value="1"/>
</dbReference>
<feature type="compositionally biased region" description="Polar residues" evidence="2">
    <location>
        <begin position="72"/>
        <end position="82"/>
    </location>
</feature>
<dbReference type="CDD" id="cd01770">
    <property type="entry name" value="UBX_UBXN2"/>
    <property type="match status" value="1"/>
</dbReference>
<organism evidence="5 6">
    <name type="scientific">Salinomyces thailandicus</name>
    <dbReference type="NCBI Taxonomy" id="706561"/>
    <lineage>
        <taxon>Eukaryota</taxon>
        <taxon>Fungi</taxon>
        <taxon>Dikarya</taxon>
        <taxon>Ascomycota</taxon>
        <taxon>Pezizomycotina</taxon>
        <taxon>Dothideomycetes</taxon>
        <taxon>Dothideomycetidae</taxon>
        <taxon>Mycosphaerellales</taxon>
        <taxon>Teratosphaeriaceae</taxon>
        <taxon>Salinomyces</taxon>
    </lineage>
</organism>
<accession>A0A4U0TR46</accession>
<dbReference type="CDD" id="cd14348">
    <property type="entry name" value="UBA_p47"/>
    <property type="match status" value="1"/>
</dbReference>
<feature type="compositionally biased region" description="Low complexity" evidence="2">
    <location>
        <begin position="44"/>
        <end position="53"/>
    </location>
</feature>
<dbReference type="InterPro" id="IPR029071">
    <property type="entry name" value="Ubiquitin-like_domsf"/>
</dbReference>
<gene>
    <name evidence="5" type="ORF">B0A50_06348</name>
</gene>
<dbReference type="GO" id="GO:0005829">
    <property type="term" value="C:cytosol"/>
    <property type="evidence" value="ECO:0007669"/>
    <property type="project" value="TreeGrafter"/>
</dbReference>
<dbReference type="PROSITE" id="PS50033">
    <property type="entry name" value="UBX"/>
    <property type="match status" value="1"/>
</dbReference>
<name>A0A4U0TR46_9PEZI</name>
<evidence type="ECO:0008006" key="7">
    <source>
        <dbReference type="Google" id="ProtNLM"/>
    </source>
</evidence>
<dbReference type="SMART" id="SM00166">
    <property type="entry name" value="UBX"/>
    <property type="match status" value="1"/>
</dbReference>
<evidence type="ECO:0000256" key="1">
    <source>
        <dbReference type="ARBA" id="ARBA00022786"/>
    </source>
</evidence>
<feature type="region of interest" description="Disordered" evidence="2">
    <location>
        <begin position="38"/>
        <end position="218"/>
    </location>
</feature>
<dbReference type="Pfam" id="PF14555">
    <property type="entry name" value="UBA_4"/>
    <property type="match status" value="1"/>
</dbReference>
<dbReference type="GO" id="GO:0005634">
    <property type="term" value="C:nucleus"/>
    <property type="evidence" value="ECO:0007669"/>
    <property type="project" value="TreeGrafter"/>
</dbReference>
<dbReference type="PANTHER" id="PTHR23333">
    <property type="entry name" value="UBX DOMAIN CONTAINING PROTEIN"/>
    <property type="match status" value="1"/>
</dbReference>
<feature type="domain" description="SEP" evidence="4">
    <location>
        <begin position="219"/>
        <end position="284"/>
    </location>
</feature>
<dbReference type="FunFam" id="3.30.420.210:FF:000002">
    <property type="entry name" value="UBX domain-containing protein 1"/>
    <property type="match status" value="1"/>
</dbReference>
<evidence type="ECO:0000259" key="3">
    <source>
        <dbReference type="PROSITE" id="PS50033"/>
    </source>
</evidence>
<dbReference type="FunFam" id="3.10.20.90:FF:000179">
    <property type="entry name" value="Plant UBX domain-containing protein 4"/>
    <property type="match status" value="1"/>
</dbReference>
<dbReference type="PANTHER" id="PTHR23333:SF20">
    <property type="entry name" value="NSFL1 COFACTOR P47"/>
    <property type="match status" value="1"/>
</dbReference>
<evidence type="ECO:0000313" key="6">
    <source>
        <dbReference type="Proteomes" id="UP000308549"/>
    </source>
</evidence>
<feature type="region of interest" description="Disordered" evidence="2">
    <location>
        <begin position="274"/>
        <end position="339"/>
    </location>
</feature>
<dbReference type="GO" id="GO:0000045">
    <property type="term" value="P:autophagosome assembly"/>
    <property type="evidence" value="ECO:0007669"/>
    <property type="project" value="TreeGrafter"/>
</dbReference>
<feature type="compositionally biased region" description="Low complexity" evidence="2">
    <location>
        <begin position="301"/>
        <end position="318"/>
    </location>
</feature>
<feature type="domain" description="UBX" evidence="3">
    <location>
        <begin position="342"/>
        <end position="397"/>
    </location>
</feature>
<dbReference type="Gene3D" id="1.10.8.10">
    <property type="entry name" value="DNA helicase RuvA subunit, C-terminal domain"/>
    <property type="match status" value="1"/>
</dbReference>
<reference evidence="5 6" key="1">
    <citation type="submission" date="2017-03" db="EMBL/GenBank/DDBJ databases">
        <title>Genomes of endolithic fungi from Antarctica.</title>
        <authorList>
            <person name="Coleine C."/>
            <person name="Masonjones S."/>
            <person name="Stajich J.E."/>
        </authorList>
    </citation>
    <scope>NUCLEOTIDE SEQUENCE [LARGE SCALE GENOMIC DNA]</scope>
    <source>
        <strain evidence="5 6">CCFEE 6315</strain>
    </source>
</reference>
<dbReference type="SUPFAM" id="SSF46934">
    <property type="entry name" value="UBA-like"/>
    <property type="match status" value="1"/>
</dbReference>
<dbReference type="EMBL" id="NAJL01000042">
    <property type="protein sequence ID" value="TKA24588.1"/>
    <property type="molecule type" value="Genomic_DNA"/>
</dbReference>
<dbReference type="GO" id="GO:0031468">
    <property type="term" value="P:nuclear membrane reassembly"/>
    <property type="evidence" value="ECO:0007669"/>
    <property type="project" value="TreeGrafter"/>
</dbReference>
<feature type="compositionally biased region" description="Gly residues" evidence="2">
    <location>
        <begin position="132"/>
        <end position="142"/>
    </location>
</feature>
<dbReference type="InterPro" id="IPR012989">
    <property type="entry name" value="SEP_domain"/>
</dbReference>
<protein>
    <recommendedName>
        <fullName evidence="7">UBX domain-containing protein 1</fullName>
    </recommendedName>
</protein>
<dbReference type="GO" id="GO:0043161">
    <property type="term" value="P:proteasome-mediated ubiquitin-dependent protein catabolic process"/>
    <property type="evidence" value="ECO:0007669"/>
    <property type="project" value="TreeGrafter"/>
</dbReference>
<dbReference type="SUPFAM" id="SSF54236">
    <property type="entry name" value="Ubiquitin-like"/>
    <property type="match status" value="1"/>
</dbReference>
<dbReference type="SMART" id="SM00553">
    <property type="entry name" value="SEP"/>
    <property type="match status" value="1"/>
</dbReference>
<dbReference type="PROSITE" id="PS51399">
    <property type="entry name" value="SEP"/>
    <property type="match status" value="1"/>
</dbReference>
<dbReference type="Gene3D" id="3.30.420.210">
    <property type="entry name" value="SEP domain"/>
    <property type="match status" value="1"/>
</dbReference>
<dbReference type="InterPro" id="IPR009060">
    <property type="entry name" value="UBA-like_sf"/>
</dbReference>
<dbReference type="GO" id="GO:0043130">
    <property type="term" value="F:ubiquitin binding"/>
    <property type="evidence" value="ECO:0007669"/>
    <property type="project" value="TreeGrafter"/>
</dbReference>